<dbReference type="AlphaFoldDB" id="A0A5B0KLQ3"/>
<name>A0A5B0KLQ3_9PROT</name>
<evidence type="ECO:0000313" key="2">
    <source>
        <dbReference type="Proteomes" id="UP000325333"/>
    </source>
</evidence>
<proteinExistence type="predicted"/>
<evidence type="ECO:0000313" key="1">
    <source>
        <dbReference type="EMBL" id="KAA1053149.1"/>
    </source>
</evidence>
<sequence length="39" mass="4330">MQAIVDVATIPLAQCWVNGKDLTPIENSSHIVRLHKSML</sequence>
<dbReference type="EMBL" id="VEWN01000017">
    <property type="protein sequence ID" value="KAA1053149.1"/>
    <property type="molecule type" value="Genomic_DNA"/>
</dbReference>
<comment type="caution">
    <text evidence="1">The sequence shown here is derived from an EMBL/GenBank/DDBJ whole genome shotgun (WGS) entry which is preliminary data.</text>
</comment>
<protein>
    <submittedName>
        <fullName evidence="1">Uncharacterized protein</fullName>
    </submittedName>
</protein>
<reference evidence="1 2" key="1">
    <citation type="submission" date="2019-07" db="EMBL/GenBank/DDBJ databases">
        <title>Genome sequencing of the stress-tolerant strain Azospirillum brasilense Az19.</title>
        <authorList>
            <person name="Maroniche G.A."/>
            <person name="Garcia J.E."/>
            <person name="Pagnussat L."/>
            <person name="Amenta M."/>
            <person name="Creus C.M."/>
        </authorList>
    </citation>
    <scope>NUCLEOTIDE SEQUENCE [LARGE SCALE GENOMIC DNA]</scope>
    <source>
        <strain evidence="1 2">Az19</strain>
    </source>
</reference>
<accession>A0A5B0KLQ3</accession>
<dbReference type="Proteomes" id="UP000325333">
    <property type="component" value="Unassembled WGS sequence"/>
</dbReference>
<gene>
    <name evidence="1" type="ORF">FH063_003068</name>
</gene>
<organism evidence="1 2">
    <name type="scientific">Azospirillum argentinense</name>
    <dbReference type="NCBI Taxonomy" id="2970906"/>
    <lineage>
        <taxon>Bacteria</taxon>
        <taxon>Pseudomonadati</taxon>
        <taxon>Pseudomonadota</taxon>
        <taxon>Alphaproteobacteria</taxon>
        <taxon>Rhodospirillales</taxon>
        <taxon>Azospirillaceae</taxon>
        <taxon>Azospirillum</taxon>
    </lineage>
</organism>